<dbReference type="InterPro" id="IPR044513">
    <property type="entry name" value="BT1/2/3/4/5"/>
</dbReference>
<dbReference type="SMART" id="SM00225">
    <property type="entry name" value="BTB"/>
    <property type="match status" value="1"/>
</dbReference>
<evidence type="ECO:0000259" key="7">
    <source>
        <dbReference type="PROSITE" id="PS50097"/>
    </source>
</evidence>
<dbReference type="Gene3D" id="1.25.40.420">
    <property type="match status" value="1"/>
</dbReference>
<dbReference type="Pfam" id="PF00651">
    <property type="entry name" value="BTB"/>
    <property type="match status" value="1"/>
</dbReference>
<keyword evidence="2" id="KW-0479">Metal-binding</keyword>
<dbReference type="InterPro" id="IPR035898">
    <property type="entry name" value="TAZ_dom_sf"/>
</dbReference>
<name>A0AAE1SBN4_9SOLA</name>
<evidence type="ECO:0000256" key="2">
    <source>
        <dbReference type="ARBA" id="ARBA00022723"/>
    </source>
</evidence>
<dbReference type="SUPFAM" id="SSF54695">
    <property type="entry name" value="POZ domain"/>
    <property type="match status" value="1"/>
</dbReference>
<dbReference type="SMART" id="SM00551">
    <property type="entry name" value="ZnF_TAZ"/>
    <property type="match status" value="1"/>
</dbReference>
<dbReference type="GO" id="GO:0006355">
    <property type="term" value="P:regulation of DNA-templated transcription"/>
    <property type="evidence" value="ECO:0007669"/>
    <property type="project" value="UniProtKB-ARBA"/>
</dbReference>
<sequence>MNRKNEESARVRALPNPPPLPVTFTSSRRENTFVARKSAVRRYCCTPTATKNMWDCLFDEGYRADVSIKTDNGGILYVHASILGINSPVFKSMLNLKQSRRHGRCGHQRSISITGVPPEAVQVFIRFLYSSRYEGKKMKEHGLSLLALSHAYAVSHLKRECEWQLEQRLNTENVIDIFHLSLLCDASRLSLLCHRFMLKNLKPVSATEGWKAMKQSHPVLEKHILKSVIDEDMVSKVTAICSKWILSDLSFFFPFWVLILIRMTCLQREKERVRKNTDRKIYMQLYEAMEALVHICKDGCRTIGPHDKVLKEDQEPCHYAACKGLELLIRHFAGCKLRVPGGCIHCKRMWQVLELHSRLCANSDVCRVPLCRNFKQKRRKQNKKDEMKWRILVRKIVRSKSISGAPFFSFEST</sequence>
<dbReference type="PANTHER" id="PTHR46287:SF11">
    <property type="entry name" value="BTB_POZ AND TAZ DOMAIN-CONTAINING PROTEIN 4"/>
    <property type="match status" value="1"/>
</dbReference>
<evidence type="ECO:0000256" key="6">
    <source>
        <dbReference type="SAM" id="MobiDB-lite"/>
    </source>
</evidence>
<keyword evidence="5" id="KW-0862">Zinc</keyword>
<evidence type="ECO:0000256" key="3">
    <source>
        <dbReference type="ARBA" id="ARBA00022771"/>
    </source>
</evidence>
<keyword evidence="4" id="KW-0833">Ubl conjugation pathway</keyword>
<dbReference type="PROSITE" id="PS50097">
    <property type="entry name" value="BTB"/>
    <property type="match status" value="1"/>
</dbReference>
<dbReference type="Proteomes" id="UP001291623">
    <property type="component" value="Unassembled WGS sequence"/>
</dbReference>
<dbReference type="FunFam" id="1.20.1020.10:FF:000004">
    <property type="entry name" value="BTB/POZ and TAZ domain-containing protein 2"/>
    <property type="match status" value="1"/>
</dbReference>
<comment type="caution">
    <text evidence="8">The sequence shown here is derived from an EMBL/GenBank/DDBJ whole genome shotgun (WGS) entry which is preliminary data.</text>
</comment>
<organism evidence="8 9">
    <name type="scientific">Anisodus tanguticus</name>
    <dbReference type="NCBI Taxonomy" id="243964"/>
    <lineage>
        <taxon>Eukaryota</taxon>
        <taxon>Viridiplantae</taxon>
        <taxon>Streptophyta</taxon>
        <taxon>Embryophyta</taxon>
        <taxon>Tracheophyta</taxon>
        <taxon>Spermatophyta</taxon>
        <taxon>Magnoliopsida</taxon>
        <taxon>eudicotyledons</taxon>
        <taxon>Gunneridae</taxon>
        <taxon>Pentapetalae</taxon>
        <taxon>asterids</taxon>
        <taxon>lamiids</taxon>
        <taxon>Solanales</taxon>
        <taxon>Solanaceae</taxon>
        <taxon>Solanoideae</taxon>
        <taxon>Hyoscyameae</taxon>
        <taxon>Anisodus</taxon>
    </lineage>
</organism>
<evidence type="ECO:0000256" key="1">
    <source>
        <dbReference type="ARBA" id="ARBA00004906"/>
    </source>
</evidence>
<dbReference type="GO" id="GO:0009725">
    <property type="term" value="P:response to hormone"/>
    <property type="evidence" value="ECO:0007669"/>
    <property type="project" value="UniProtKB-ARBA"/>
</dbReference>
<dbReference type="GO" id="GO:0008270">
    <property type="term" value="F:zinc ion binding"/>
    <property type="evidence" value="ECO:0007669"/>
    <property type="project" value="UniProtKB-KW"/>
</dbReference>
<dbReference type="SUPFAM" id="SSF57933">
    <property type="entry name" value="TAZ domain"/>
    <property type="match status" value="1"/>
</dbReference>
<dbReference type="InterPro" id="IPR000197">
    <property type="entry name" value="Znf_TAZ"/>
</dbReference>
<evidence type="ECO:0000313" key="8">
    <source>
        <dbReference type="EMBL" id="KAK4367829.1"/>
    </source>
</evidence>
<dbReference type="FunFam" id="1.25.40.420:FF:000012">
    <property type="entry name" value="BTB/POZ and TAZ domain-containing protein 2"/>
    <property type="match status" value="1"/>
</dbReference>
<dbReference type="EMBL" id="JAVYJV010000006">
    <property type="protein sequence ID" value="KAK4367829.1"/>
    <property type="molecule type" value="Genomic_DNA"/>
</dbReference>
<feature type="compositionally biased region" description="Basic and acidic residues" evidence="6">
    <location>
        <begin position="1"/>
        <end position="10"/>
    </location>
</feature>
<dbReference type="Pfam" id="PF02135">
    <property type="entry name" value="zf-TAZ"/>
    <property type="match status" value="1"/>
</dbReference>
<dbReference type="InterPro" id="IPR000210">
    <property type="entry name" value="BTB/POZ_dom"/>
</dbReference>
<protein>
    <recommendedName>
        <fullName evidence="7">BTB domain-containing protein</fullName>
    </recommendedName>
</protein>
<accession>A0AAE1SBN4</accession>
<keyword evidence="3" id="KW-0863">Zinc-finger</keyword>
<keyword evidence="9" id="KW-1185">Reference proteome</keyword>
<evidence type="ECO:0000256" key="5">
    <source>
        <dbReference type="ARBA" id="ARBA00022833"/>
    </source>
</evidence>
<reference evidence="8" key="1">
    <citation type="submission" date="2023-12" db="EMBL/GenBank/DDBJ databases">
        <title>Genome assembly of Anisodus tanguticus.</title>
        <authorList>
            <person name="Wang Y.-J."/>
        </authorList>
    </citation>
    <scope>NUCLEOTIDE SEQUENCE</scope>
    <source>
        <strain evidence="8">KB-2021</strain>
        <tissue evidence="8">Leaf</tissue>
    </source>
</reference>
<dbReference type="GO" id="GO:0009751">
    <property type="term" value="P:response to salicylic acid"/>
    <property type="evidence" value="ECO:0007669"/>
    <property type="project" value="UniProtKB-ARBA"/>
</dbReference>
<dbReference type="PANTHER" id="PTHR46287">
    <property type="entry name" value="BTB/POZ AND TAZ DOMAIN-CONTAINING PROTEIN 3-RELATED"/>
    <property type="match status" value="1"/>
</dbReference>
<proteinExistence type="predicted"/>
<feature type="region of interest" description="Disordered" evidence="6">
    <location>
        <begin position="1"/>
        <end position="20"/>
    </location>
</feature>
<feature type="domain" description="BTB" evidence="7">
    <location>
        <begin position="64"/>
        <end position="137"/>
    </location>
</feature>
<dbReference type="AlphaFoldDB" id="A0AAE1SBN4"/>
<dbReference type="GO" id="GO:0042542">
    <property type="term" value="P:response to hydrogen peroxide"/>
    <property type="evidence" value="ECO:0007669"/>
    <property type="project" value="UniProtKB-ARBA"/>
</dbReference>
<comment type="pathway">
    <text evidence="1">Protein modification; protein ubiquitination.</text>
</comment>
<dbReference type="GO" id="GO:0005516">
    <property type="term" value="F:calmodulin binding"/>
    <property type="evidence" value="ECO:0007669"/>
    <property type="project" value="UniProtKB-ARBA"/>
</dbReference>
<dbReference type="InterPro" id="IPR011333">
    <property type="entry name" value="SKP1/BTB/POZ_sf"/>
</dbReference>
<evidence type="ECO:0000256" key="4">
    <source>
        <dbReference type="ARBA" id="ARBA00022786"/>
    </source>
</evidence>
<dbReference type="Gene3D" id="3.30.710.10">
    <property type="entry name" value="Potassium Channel Kv1.1, Chain A"/>
    <property type="match status" value="1"/>
</dbReference>
<dbReference type="Gene3D" id="1.20.1020.10">
    <property type="entry name" value="TAZ domain"/>
    <property type="match status" value="1"/>
</dbReference>
<evidence type="ECO:0000313" key="9">
    <source>
        <dbReference type="Proteomes" id="UP001291623"/>
    </source>
</evidence>
<gene>
    <name evidence="8" type="ORF">RND71_011621</name>
</gene>